<organism evidence="1 2">
    <name type="scientific">Talaromyces islandicus</name>
    <name type="common">Penicillium islandicum</name>
    <dbReference type="NCBI Taxonomy" id="28573"/>
    <lineage>
        <taxon>Eukaryota</taxon>
        <taxon>Fungi</taxon>
        <taxon>Dikarya</taxon>
        <taxon>Ascomycota</taxon>
        <taxon>Pezizomycotina</taxon>
        <taxon>Eurotiomycetes</taxon>
        <taxon>Eurotiomycetidae</taxon>
        <taxon>Eurotiales</taxon>
        <taxon>Trichocomaceae</taxon>
        <taxon>Talaromyces</taxon>
        <taxon>Talaromyces sect. Islandici</taxon>
    </lineage>
</organism>
<evidence type="ECO:0000313" key="1">
    <source>
        <dbReference type="EMBL" id="CRG83002.1"/>
    </source>
</evidence>
<protein>
    <submittedName>
        <fullName evidence="1">Uncharacterized protein</fullName>
    </submittedName>
</protein>
<proteinExistence type="predicted"/>
<dbReference type="EMBL" id="CVMT01000001">
    <property type="protein sequence ID" value="CRG83002.1"/>
    <property type="molecule type" value="Genomic_DNA"/>
</dbReference>
<dbReference type="AlphaFoldDB" id="A0A0U1LJQ1"/>
<dbReference type="OrthoDB" id="4226622at2759"/>
<accession>A0A0U1LJQ1</accession>
<evidence type="ECO:0000313" key="2">
    <source>
        <dbReference type="Proteomes" id="UP000054383"/>
    </source>
</evidence>
<dbReference type="Proteomes" id="UP000054383">
    <property type="component" value="Unassembled WGS sequence"/>
</dbReference>
<dbReference type="OMA" id="NEEVECT"/>
<reference evidence="1 2" key="1">
    <citation type="submission" date="2015-04" db="EMBL/GenBank/DDBJ databases">
        <authorList>
            <person name="Syromyatnikov M.Y."/>
            <person name="Popov V.N."/>
        </authorList>
    </citation>
    <scope>NUCLEOTIDE SEQUENCE [LARGE SCALE GENOMIC DNA]</scope>
    <source>
        <strain evidence="1">WF-38-12</strain>
    </source>
</reference>
<keyword evidence="2" id="KW-1185">Reference proteome</keyword>
<sequence length="348" mass="39641">MADTMNIENIDSTAATTIAMASKFSMKTRQGTAVRTAYMGTVQYKLEEFIYEEYNPSLHDITGIFHGQRVDVNSNEEVECTVKVRMQLNSALAGHKYGHFTCLERRSPENNINEESRVLRACAFSGRTPKFLDSASEVQDHTGFFPGGYLHVLATSRLPGQPISRLLGSLTEDDLKVIKQDLVTTINYMRNVGYVLHSEATAVSPNATNLQQQHLNKPLLKIDDKHVWYDRSSQTVYFFDLSRFRDRPYRPYPFPSYHYNYNNYYDDNFAGNYYPMPAPLPPRTEEALMRSQFWKKLVASQVARIANATAAEVVEQSRVFQLCLRNRAATAAALKNNDDWQMVDAVAN</sequence>
<gene>
    <name evidence="1" type="ORF">PISL3812_00350</name>
</gene>
<name>A0A0U1LJQ1_TALIS</name>